<dbReference type="InterPro" id="IPR032472">
    <property type="entry name" value="ArgoL2"/>
</dbReference>
<protein>
    <submittedName>
        <fullName evidence="6">Aste57867_25380 protein</fullName>
    </submittedName>
</protein>
<organism evidence="6 7">
    <name type="scientific">Aphanomyces stellatus</name>
    <dbReference type="NCBI Taxonomy" id="120398"/>
    <lineage>
        <taxon>Eukaryota</taxon>
        <taxon>Sar</taxon>
        <taxon>Stramenopiles</taxon>
        <taxon>Oomycota</taxon>
        <taxon>Saprolegniomycetes</taxon>
        <taxon>Saprolegniales</taxon>
        <taxon>Verrucalvaceae</taxon>
        <taxon>Aphanomyces</taxon>
    </lineage>
</organism>
<comment type="similarity">
    <text evidence="1">Belongs to the argonaute family.</text>
</comment>
<dbReference type="Gene3D" id="3.40.50.2300">
    <property type="match status" value="1"/>
</dbReference>
<dbReference type="Pfam" id="PF16488">
    <property type="entry name" value="ArgoL2"/>
    <property type="match status" value="1"/>
</dbReference>
<feature type="compositionally biased region" description="Gly residues" evidence="2">
    <location>
        <begin position="8"/>
        <end position="61"/>
    </location>
</feature>
<dbReference type="Gene3D" id="3.30.420.10">
    <property type="entry name" value="Ribonuclease H-like superfamily/Ribonuclease H"/>
    <property type="match status" value="1"/>
</dbReference>
<dbReference type="Pfam" id="PF08699">
    <property type="entry name" value="ArgoL1"/>
    <property type="match status" value="1"/>
</dbReference>
<evidence type="ECO:0000259" key="3">
    <source>
        <dbReference type="PROSITE" id="PS50821"/>
    </source>
</evidence>
<dbReference type="Pfam" id="PF02170">
    <property type="entry name" value="PAZ"/>
    <property type="match status" value="1"/>
</dbReference>
<dbReference type="PROSITE" id="PS50821">
    <property type="entry name" value="PAZ"/>
    <property type="match status" value="1"/>
</dbReference>
<dbReference type="OrthoDB" id="186607at2759"/>
<evidence type="ECO:0000256" key="2">
    <source>
        <dbReference type="SAM" id="MobiDB-lite"/>
    </source>
</evidence>
<dbReference type="InterPro" id="IPR012337">
    <property type="entry name" value="RNaseH-like_sf"/>
</dbReference>
<dbReference type="Pfam" id="PF16486">
    <property type="entry name" value="ArgoN"/>
    <property type="match status" value="1"/>
</dbReference>
<dbReference type="EMBL" id="VJMH01007525">
    <property type="protein sequence ID" value="KAF0682506.1"/>
    <property type="molecule type" value="Genomic_DNA"/>
</dbReference>
<dbReference type="SMART" id="SM00950">
    <property type="entry name" value="Piwi"/>
    <property type="match status" value="1"/>
</dbReference>
<dbReference type="InterPro" id="IPR032474">
    <property type="entry name" value="Argonaute_N"/>
</dbReference>
<dbReference type="InterPro" id="IPR036085">
    <property type="entry name" value="PAZ_dom_sf"/>
</dbReference>
<evidence type="ECO:0000313" key="6">
    <source>
        <dbReference type="EMBL" id="VFU02005.1"/>
    </source>
</evidence>
<dbReference type="InterPro" id="IPR032473">
    <property type="entry name" value="Argonaute_Mid_dom"/>
</dbReference>
<proteinExistence type="inferred from homology"/>
<dbReference type="InterPro" id="IPR045246">
    <property type="entry name" value="Piwi_ago-like"/>
</dbReference>
<dbReference type="SMART" id="SM00949">
    <property type="entry name" value="PAZ"/>
    <property type="match status" value="1"/>
</dbReference>
<dbReference type="CDD" id="cd02846">
    <property type="entry name" value="PAZ_argonaute_like"/>
    <property type="match status" value="1"/>
</dbReference>
<feature type="region of interest" description="Disordered" evidence="2">
    <location>
        <begin position="1"/>
        <end position="109"/>
    </location>
</feature>
<dbReference type="InterPro" id="IPR014811">
    <property type="entry name" value="ArgoL1"/>
</dbReference>
<gene>
    <name evidence="6" type="primary">Aste57867_25380</name>
    <name evidence="5" type="ORF">As57867_025301</name>
    <name evidence="6" type="ORF">ASTE57867_25380</name>
</gene>
<feature type="domain" description="PAZ" evidence="3">
    <location>
        <begin position="329"/>
        <end position="439"/>
    </location>
</feature>
<dbReference type="InterPro" id="IPR003100">
    <property type="entry name" value="PAZ_dom"/>
</dbReference>
<reference evidence="6 7" key="1">
    <citation type="submission" date="2019-03" db="EMBL/GenBank/DDBJ databases">
        <authorList>
            <person name="Gaulin E."/>
            <person name="Dumas B."/>
        </authorList>
    </citation>
    <scope>NUCLEOTIDE SEQUENCE [LARGE SCALE GENOMIC DNA]</scope>
    <source>
        <strain evidence="6">CBS 568.67</strain>
    </source>
</reference>
<evidence type="ECO:0000259" key="4">
    <source>
        <dbReference type="PROSITE" id="PS50822"/>
    </source>
</evidence>
<dbReference type="EMBL" id="CAADRA010007551">
    <property type="protein sequence ID" value="VFU02005.1"/>
    <property type="molecule type" value="Genomic_DNA"/>
</dbReference>
<dbReference type="SMART" id="SM01163">
    <property type="entry name" value="DUF1785"/>
    <property type="match status" value="1"/>
</dbReference>
<dbReference type="Pfam" id="PF16487">
    <property type="entry name" value="ArgoMid"/>
    <property type="match status" value="1"/>
</dbReference>
<feature type="compositionally biased region" description="Basic and acidic residues" evidence="2">
    <location>
        <begin position="62"/>
        <end position="74"/>
    </location>
</feature>
<keyword evidence="7" id="KW-1185">Reference proteome</keyword>
<reference evidence="5" key="2">
    <citation type="submission" date="2019-06" db="EMBL/GenBank/DDBJ databases">
        <title>Genomics analysis of Aphanomyces spp. identifies a new class of oomycete effector associated with host adaptation.</title>
        <authorList>
            <person name="Gaulin E."/>
        </authorList>
    </citation>
    <scope>NUCLEOTIDE SEQUENCE</scope>
    <source>
        <strain evidence="5">CBS 578.67</strain>
    </source>
</reference>
<name>A0A485LSX7_9STRA</name>
<feature type="domain" description="Piwi" evidence="4">
    <location>
        <begin position="612"/>
        <end position="912"/>
    </location>
</feature>
<dbReference type="PROSITE" id="PS50822">
    <property type="entry name" value="PIWI"/>
    <property type="match status" value="1"/>
</dbReference>
<dbReference type="GO" id="GO:0003723">
    <property type="term" value="F:RNA binding"/>
    <property type="evidence" value="ECO:0007669"/>
    <property type="project" value="InterPro"/>
</dbReference>
<evidence type="ECO:0000313" key="7">
    <source>
        <dbReference type="Proteomes" id="UP000332933"/>
    </source>
</evidence>
<sequence>MSKRECNSGGGRGNYGGGRSTGGRDGGGRSYGGRDGGGRGGGGRGFSDGGRGSGGRGYGGRDGGRGFSDGDRGGGRSGGRSGGRDGGRGAGDAVVAMPTAPPPAPVKSTLLKPVTDMQYPARPGFGTAGRRVTLWANHFAVTLKQNQGDVYHYDAAIAPEGKPPSETIPPKDLCSDVLQLLLTNLKMLVPDCAVVGDGRRNLYSCKLLPFDTRTFQVQRPKGGKTETFDVHVTAATPVAVRLESLRELFAGRLNYTPYDAIQALDIAMRYSASTRFTTVGRNFFNNAGALSLGEGAELWFGYHQSLRPTQSQLTLNIDMAATVFVEAMPALDYLVETCRLQDVPASLNKTQVADANKSFRGVKITVTHRGTVDRQYRVNGLKRSAKETMMEVEGGGRMNIADYFARNYRPLRYPNLPLLHVGSPSNTIYMPMEVCNIMGGYKCPRKATDNQVANMITHTATHPENRRQKIEQRVREAHFEVDNSLDSFGVKVSATMMTVEGRELAPPDMLYSGNKTLRPSNGAWNMRNIGLFQGMKLSSYAVLNLCDPRRTTEADILDFFKALVEHMKGLGMQPSSTQPPILTRATRYQPIEELFGQAMEQATRTYKAKPQLIFCVGAVQDATNYGDLKRASDTVFGIPSQMMLAKHLAKKNPMYMSNLLLKVNTKLGGRNTVCKDPLPKISSAPTIIFGADVTHPGPMDKTRPSVAAVVASVDKWGVRHAATLRKQGHRVEQIEDLESMAVEMLKAFSRETKRKPAQILFYRDGVSEGQYQMVLNYEVTALHRACAKLEPGYAPKITFVIVGKRHHTRLFATSAQNADRSGNVKAGTVVDTGVCHPTEHDFYLMSHAGLQGTSRPAHYHVLLDQIGFSADELQNLSFRLSHTYARCTRSVSIVPSVYYAHLLAFRARFFLLDNSDGGSSIDSATFSGRMLEAHPELKEVMYYI</sequence>
<dbReference type="Proteomes" id="UP000332933">
    <property type="component" value="Unassembled WGS sequence"/>
</dbReference>
<dbReference type="InterPro" id="IPR003165">
    <property type="entry name" value="Piwi"/>
</dbReference>
<dbReference type="AlphaFoldDB" id="A0A485LSX7"/>
<dbReference type="SUPFAM" id="SSF101690">
    <property type="entry name" value="PAZ domain"/>
    <property type="match status" value="1"/>
</dbReference>
<dbReference type="PANTHER" id="PTHR22891">
    <property type="entry name" value="EUKARYOTIC TRANSLATION INITIATION FACTOR 2C"/>
    <property type="match status" value="1"/>
</dbReference>
<dbReference type="InterPro" id="IPR036397">
    <property type="entry name" value="RNaseH_sf"/>
</dbReference>
<evidence type="ECO:0000313" key="5">
    <source>
        <dbReference type="EMBL" id="KAF0682506.1"/>
    </source>
</evidence>
<dbReference type="Gene3D" id="2.170.260.10">
    <property type="entry name" value="paz domain"/>
    <property type="match status" value="1"/>
</dbReference>
<dbReference type="Pfam" id="PF02171">
    <property type="entry name" value="Piwi"/>
    <property type="match status" value="1"/>
</dbReference>
<dbReference type="CDD" id="cd04657">
    <property type="entry name" value="Piwi_ago-like"/>
    <property type="match status" value="1"/>
</dbReference>
<evidence type="ECO:0000256" key="1">
    <source>
        <dbReference type="RuleBase" id="RU361178"/>
    </source>
</evidence>
<accession>A0A485LSX7</accession>
<dbReference type="SUPFAM" id="SSF53098">
    <property type="entry name" value="Ribonuclease H-like"/>
    <property type="match status" value="1"/>
</dbReference>